<dbReference type="Gene3D" id="3.30.70.270">
    <property type="match status" value="1"/>
</dbReference>
<evidence type="ECO:0000313" key="3">
    <source>
        <dbReference type="EMBL" id="RDU24026.1"/>
    </source>
</evidence>
<name>A0A371AWR3_9FIRM</name>
<feature type="transmembrane region" description="Helical" evidence="1">
    <location>
        <begin position="234"/>
        <end position="256"/>
    </location>
</feature>
<sequence length="562" mass="64871">MRKERQMKEIPLKIFGAEVIITLVLLVMIIFFNQSERYEKYNGNIQDFKNGWSYDNGSEILPIKEGTQKVEWTAGKTLTLYNKIPENIKEGNAIAFFTVHENVEVYADNSLIYSFKTLENSFVKSPGNAWNIVSIPRMYFGKELKICITTNYPSDAGILPEFKMGTKNLLINDILNRNLLTLIIASTIMMSGIVLLGVYFALRKVYEWDESVLYVGVLALLMGIWSVIETQILPIYLGHNFAFSQAAFLSLVLMPYTFMRFFRLTYAVENYRFQKVAATIVQILTATVFILAIFRIADFKETLFLIHFSMGISFVVMTCGIIMKMRTFDREQRRLGKFHLICLFVMCLSLGFYFLDYYLGDKQMSTFIIAPVAMLTILLTNMKIRNTLWLARVGKEAEQIEKIAYHDVLTNLENRAAYTKKVNSIPKEEYAKYGIVMMDLNNLKGFNDVYGHSMGDYYIIICSEIMYDIFDSYGSIYRIGGDEFCALIKDCDMATYNVLGMEVKKKLEKLKVPNTQMQMGISIGYAKFDSDIDKNLFDTMNRADELMYDNKQKLKVNGYYKE</sequence>
<dbReference type="PANTHER" id="PTHR45138">
    <property type="entry name" value="REGULATORY COMPONENTS OF SENSORY TRANSDUCTION SYSTEM"/>
    <property type="match status" value="1"/>
</dbReference>
<proteinExistence type="predicted"/>
<keyword evidence="4" id="KW-1185">Reference proteome</keyword>
<dbReference type="SMART" id="SM00267">
    <property type="entry name" value="GGDEF"/>
    <property type="match status" value="1"/>
</dbReference>
<keyword evidence="1" id="KW-1133">Transmembrane helix</keyword>
<keyword evidence="1" id="KW-0472">Membrane</keyword>
<dbReference type="SUPFAM" id="SSF55073">
    <property type="entry name" value="Nucleotide cyclase"/>
    <property type="match status" value="1"/>
</dbReference>
<dbReference type="InterPro" id="IPR036259">
    <property type="entry name" value="MFS_trans_sf"/>
</dbReference>
<feature type="transmembrane region" description="Helical" evidence="1">
    <location>
        <begin position="12"/>
        <end position="32"/>
    </location>
</feature>
<dbReference type="AlphaFoldDB" id="A0A371AWR3"/>
<dbReference type="NCBIfam" id="TIGR00254">
    <property type="entry name" value="GGDEF"/>
    <property type="match status" value="1"/>
</dbReference>
<dbReference type="InterPro" id="IPR043128">
    <property type="entry name" value="Rev_trsase/Diguanyl_cyclase"/>
</dbReference>
<dbReference type="InterPro" id="IPR000160">
    <property type="entry name" value="GGDEF_dom"/>
</dbReference>
<keyword evidence="1" id="KW-0812">Transmembrane</keyword>
<organism evidence="3 4">
    <name type="scientific">Anaerosacchariphilus polymeriproducens</name>
    <dbReference type="NCBI Taxonomy" id="1812858"/>
    <lineage>
        <taxon>Bacteria</taxon>
        <taxon>Bacillati</taxon>
        <taxon>Bacillota</taxon>
        <taxon>Clostridia</taxon>
        <taxon>Lachnospirales</taxon>
        <taxon>Lachnospiraceae</taxon>
        <taxon>Anaerosacchariphilus</taxon>
    </lineage>
</organism>
<feature type="domain" description="GGDEF" evidence="2">
    <location>
        <begin position="431"/>
        <end position="562"/>
    </location>
</feature>
<comment type="caution">
    <text evidence="3">The sequence shown here is derived from an EMBL/GenBank/DDBJ whole genome shotgun (WGS) entry which is preliminary data.</text>
</comment>
<dbReference type="EMBL" id="QRCT01000016">
    <property type="protein sequence ID" value="RDU24026.1"/>
    <property type="molecule type" value="Genomic_DNA"/>
</dbReference>
<dbReference type="InterPro" id="IPR050469">
    <property type="entry name" value="Diguanylate_Cyclase"/>
</dbReference>
<dbReference type="Pfam" id="PF00990">
    <property type="entry name" value="GGDEF"/>
    <property type="match status" value="1"/>
</dbReference>
<dbReference type="InterPro" id="IPR029787">
    <property type="entry name" value="Nucleotide_cyclase"/>
</dbReference>
<feature type="transmembrane region" description="Helical" evidence="1">
    <location>
        <begin position="335"/>
        <end position="355"/>
    </location>
</feature>
<protein>
    <submittedName>
        <fullName evidence="3">GGDEF domain-containing protein</fullName>
    </submittedName>
</protein>
<feature type="transmembrane region" description="Helical" evidence="1">
    <location>
        <begin position="276"/>
        <end position="297"/>
    </location>
</feature>
<evidence type="ECO:0000256" key="1">
    <source>
        <dbReference type="SAM" id="Phobius"/>
    </source>
</evidence>
<feature type="transmembrane region" description="Helical" evidence="1">
    <location>
        <begin position="211"/>
        <end position="228"/>
    </location>
</feature>
<dbReference type="PANTHER" id="PTHR45138:SF9">
    <property type="entry name" value="DIGUANYLATE CYCLASE DGCM-RELATED"/>
    <property type="match status" value="1"/>
</dbReference>
<evidence type="ECO:0000313" key="4">
    <source>
        <dbReference type="Proteomes" id="UP000255036"/>
    </source>
</evidence>
<dbReference type="Proteomes" id="UP000255036">
    <property type="component" value="Unassembled WGS sequence"/>
</dbReference>
<feature type="transmembrane region" description="Helical" evidence="1">
    <location>
        <begin position="303"/>
        <end position="323"/>
    </location>
</feature>
<dbReference type="GO" id="GO:0052621">
    <property type="term" value="F:diguanylate cyclase activity"/>
    <property type="evidence" value="ECO:0007669"/>
    <property type="project" value="TreeGrafter"/>
</dbReference>
<gene>
    <name evidence="3" type="ORF">DWV06_06965</name>
</gene>
<evidence type="ECO:0000259" key="2">
    <source>
        <dbReference type="PROSITE" id="PS50887"/>
    </source>
</evidence>
<dbReference type="SUPFAM" id="SSF103473">
    <property type="entry name" value="MFS general substrate transporter"/>
    <property type="match status" value="1"/>
</dbReference>
<accession>A0A371AWR3</accession>
<feature type="transmembrane region" description="Helical" evidence="1">
    <location>
        <begin position="367"/>
        <end position="384"/>
    </location>
</feature>
<dbReference type="PROSITE" id="PS50887">
    <property type="entry name" value="GGDEF"/>
    <property type="match status" value="1"/>
</dbReference>
<reference evidence="3 4" key="1">
    <citation type="submission" date="2018-07" db="EMBL/GenBank/DDBJ databases">
        <title>Anaerosacharophilus polymeroproducens gen. nov. sp. nov., an anaerobic bacterium isolated from salt field.</title>
        <authorList>
            <person name="Kim W."/>
            <person name="Yang S.-H."/>
            <person name="Oh J."/>
            <person name="Lee J.-H."/>
            <person name="Kwon K.K."/>
        </authorList>
    </citation>
    <scope>NUCLEOTIDE SEQUENCE [LARGE SCALE GENOMIC DNA]</scope>
    <source>
        <strain evidence="3 4">MCWD5</strain>
    </source>
</reference>
<feature type="transmembrane region" description="Helical" evidence="1">
    <location>
        <begin position="179"/>
        <end position="202"/>
    </location>
</feature>
<dbReference type="CDD" id="cd01949">
    <property type="entry name" value="GGDEF"/>
    <property type="match status" value="1"/>
</dbReference>